<dbReference type="Proteomes" id="UP001201163">
    <property type="component" value="Unassembled WGS sequence"/>
</dbReference>
<gene>
    <name evidence="1" type="ORF">EDB92DRAFT_1871671</name>
</gene>
<evidence type="ECO:0000313" key="2">
    <source>
        <dbReference type="Proteomes" id="UP001201163"/>
    </source>
</evidence>
<sequence>MYRPHGRYRYTYGVNWRAAAAMLVSVPSTFPGLIHRINPSVHIGTWTRPFDIAYLLGLSFLGV</sequence>
<proteinExistence type="predicted"/>
<dbReference type="Gene3D" id="1.10.4160.10">
    <property type="entry name" value="Hydantoin permease"/>
    <property type="match status" value="1"/>
</dbReference>
<dbReference type="EMBL" id="JAKELL010000042">
    <property type="protein sequence ID" value="KAH8988315.1"/>
    <property type="molecule type" value="Genomic_DNA"/>
</dbReference>
<keyword evidence="2" id="KW-1185">Reference proteome</keyword>
<comment type="caution">
    <text evidence="1">The sequence shown here is derived from an EMBL/GenBank/DDBJ whole genome shotgun (WGS) entry which is preliminary data.</text>
</comment>
<dbReference type="AlphaFoldDB" id="A0AAD4LI19"/>
<name>A0AAD4LI19_9AGAM</name>
<reference evidence="1" key="1">
    <citation type="submission" date="2022-01" db="EMBL/GenBank/DDBJ databases">
        <title>Comparative genomics reveals a dynamic genome evolution in the ectomycorrhizal milk-cap (Lactarius) mushrooms.</title>
        <authorList>
            <consortium name="DOE Joint Genome Institute"/>
            <person name="Lebreton A."/>
            <person name="Tang N."/>
            <person name="Kuo A."/>
            <person name="LaButti K."/>
            <person name="Drula E."/>
            <person name="Barry K."/>
            <person name="Clum A."/>
            <person name="Lipzen A."/>
            <person name="Mousain D."/>
            <person name="Ng V."/>
            <person name="Wang R."/>
            <person name="Wang X."/>
            <person name="Dai Y."/>
            <person name="Henrissat B."/>
            <person name="Grigoriev I.V."/>
            <person name="Guerin-Laguette A."/>
            <person name="Yu F."/>
            <person name="Martin F.M."/>
        </authorList>
    </citation>
    <scope>NUCLEOTIDE SEQUENCE</scope>
    <source>
        <strain evidence="1">QP</strain>
    </source>
</reference>
<evidence type="ECO:0000313" key="1">
    <source>
        <dbReference type="EMBL" id="KAH8988315.1"/>
    </source>
</evidence>
<accession>A0AAD4LI19</accession>
<protein>
    <submittedName>
        <fullName evidence="1">Uncharacterized protein</fullName>
    </submittedName>
</protein>
<organism evidence="1 2">
    <name type="scientific">Lactarius akahatsu</name>
    <dbReference type="NCBI Taxonomy" id="416441"/>
    <lineage>
        <taxon>Eukaryota</taxon>
        <taxon>Fungi</taxon>
        <taxon>Dikarya</taxon>
        <taxon>Basidiomycota</taxon>
        <taxon>Agaricomycotina</taxon>
        <taxon>Agaricomycetes</taxon>
        <taxon>Russulales</taxon>
        <taxon>Russulaceae</taxon>
        <taxon>Lactarius</taxon>
    </lineage>
</organism>